<dbReference type="PANTHER" id="PTHR34775">
    <property type="entry name" value="TRANSMEMBRANE PROTEIN"/>
    <property type="match status" value="1"/>
</dbReference>
<name>A0A7N1A7F5_KALFE</name>
<feature type="region of interest" description="Disordered" evidence="1">
    <location>
        <begin position="161"/>
        <end position="242"/>
    </location>
</feature>
<proteinExistence type="predicted"/>
<feature type="compositionally biased region" description="Basic and acidic residues" evidence="1">
    <location>
        <begin position="206"/>
        <end position="242"/>
    </location>
</feature>
<keyword evidence="2" id="KW-1133">Transmembrane helix</keyword>
<feature type="region of interest" description="Disordered" evidence="1">
    <location>
        <begin position="679"/>
        <end position="720"/>
    </location>
</feature>
<keyword evidence="2" id="KW-0812">Transmembrane</keyword>
<organism evidence="3 4">
    <name type="scientific">Kalanchoe fedtschenkoi</name>
    <name type="common">Lavender scallops</name>
    <name type="synonym">South American air plant</name>
    <dbReference type="NCBI Taxonomy" id="63787"/>
    <lineage>
        <taxon>Eukaryota</taxon>
        <taxon>Viridiplantae</taxon>
        <taxon>Streptophyta</taxon>
        <taxon>Embryophyta</taxon>
        <taxon>Tracheophyta</taxon>
        <taxon>Spermatophyta</taxon>
        <taxon>Magnoliopsida</taxon>
        <taxon>eudicotyledons</taxon>
        <taxon>Gunneridae</taxon>
        <taxon>Pentapetalae</taxon>
        <taxon>Saxifragales</taxon>
        <taxon>Crassulaceae</taxon>
        <taxon>Kalanchoe</taxon>
    </lineage>
</organism>
<feature type="compositionally biased region" description="Polar residues" evidence="1">
    <location>
        <begin position="688"/>
        <end position="707"/>
    </location>
</feature>
<sequence>MGVSNDKKFSLSMPTKPCPKLTSSVEAKENRLTSPDFANQKKCSSKKNFMSPTISAASKAVVHRKKVLAERLRGEATEPTCAKLLHRRSTSFDLKYQGSVAVYNSADSLSLRVEETNGVEDGEDGDKSKPYDPVFNYCSPRPKFLLYKPDRRSEILRRYEMVESTSSESETGSENEESSVKPNEEVPENAGDLADHDDDHGEAEEAAAKLKKDASEKVEERVEEDRERVEEHIEEAQPVHEAELVKLETESSQPEGVSPELKHETTETDHIEALETDDDDGKIDSIEIEEEEGECAEHVVERSWSLKRLLKLWFLIVVVGLSILYVSSMNSPSSVGLEDEYWMVHSGLHGAPFTHKNASGSVMMAEMGFEEASYRIMDQIIVGDHDDASAETSDEDHEVKYEGGQVESAGDQIEATEDGMDSEPTEVLFYAAGEILTEDAGDIVDMESVCVEEIAPEASLVVEPESEACEASYAEMDGLAGGTDHTEVTQEGTVFLELSSGEELEVEDREAVDFSQASTESGDDETLSNLEEAEVSEVGSTPDLVDELTPMYSKETDKVMIISVVSALLLLGGLGFLKLKRTTTSSMQEPAGVTRPDASRGQLQVKQVDPLEYPSLSQSFKSGAGAPRVELLAEFTVGENEVSSYRSRTNCIENGEDSTYSFSHRNVKMAAKQTRLIHGNSHPAAASGFSSTTDSPPYGTYYSSQRRSTGRELPASSIDSPSYGSFTTELMLRKKEEARGLDKVIVTPVRRSSRIRGRMTPGASQ</sequence>
<keyword evidence="2" id="KW-0472">Membrane</keyword>
<dbReference type="Proteomes" id="UP000594263">
    <property type="component" value="Unplaced"/>
</dbReference>
<evidence type="ECO:0000256" key="2">
    <source>
        <dbReference type="SAM" id="Phobius"/>
    </source>
</evidence>
<feature type="region of interest" description="Disordered" evidence="1">
    <location>
        <begin position="1"/>
        <end position="39"/>
    </location>
</feature>
<accession>A0A7N1A7F5</accession>
<evidence type="ECO:0000313" key="3">
    <source>
        <dbReference type="EnsemblPlants" id="Kaladp0863s0012.1.v1.1"/>
    </source>
</evidence>
<dbReference type="PANTHER" id="PTHR34775:SF6">
    <property type="entry name" value="TRANSMEMBRANE PROTEIN"/>
    <property type="match status" value="1"/>
</dbReference>
<evidence type="ECO:0000313" key="4">
    <source>
        <dbReference type="Proteomes" id="UP000594263"/>
    </source>
</evidence>
<dbReference type="EnsemblPlants" id="Kaladp0863s0012.1.v1.1">
    <property type="protein sequence ID" value="Kaladp0863s0012.1.v1.1"/>
    <property type="gene ID" value="Kaladp0863s0012.v1.1"/>
</dbReference>
<dbReference type="AlphaFoldDB" id="A0A7N1A7F5"/>
<feature type="region of interest" description="Disordered" evidence="1">
    <location>
        <begin position="505"/>
        <end position="542"/>
    </location>
</feature>
<feature type="compositionally biased region" description="Acidic residues" evidence="1">
    <location>
        <begin position="521"/>
        <end position="535"/>
    </location>
</feature>
<dbReference type="Gramene" id="Kaladp0863s0012.1.v1.1">
    <property type="protein sequence ID" value="Kaladp0863s0012.1.v1.1"/>
    <property type="gene ID" value="Kaladp0863s0012.v1.1"/>
</dbReference>
<evidence type="ECO:0000256" key="1">
    <source>
        <dbReference type="SAM" id="MobiDB-lite"/>
    </source>
</evidence>
<feature type="transmembrane region" description="Helical" evidence="2">
    <location>
        <begin position="559"/>
        <end position="577"/>
    </location>
</feature>
<protein>
    <submittedName>
        <fullName evidence="3">Uncharacterized protein</fullName>
    </submittedName>
</protein>
<keyword evidence="4" id="KW-1185">Reference proteome</keyword>
<reference evidence="3" key="1">
    <citation type="submission" date="2021-01" db="UniProtKB">
        <authorList>
            <consortium name="EnsemblPlants"/>
        </authorList>
    </citation>
    <scope>IDENTIFICATION</scope>
</reference>
<feature type="region of interest" description="Disordered" evidence="1">
    <location>
        <begin position="248"/>
        <end position="267"/>
    </location>
</feature>